<dbReference type="EMBL" id="JARXIC010000023">
    <property type="protein sequence ID" value="MDQ8195412.1"/>
    <property type="molecule type" value="Genomic_DNA"/>
</dbReference>
<feature type="domain" description="EamA" evidence="7">
    <location>
        <begin position="166"/>
        <end position="300"/>
    </location>
</feature>
<sequence>MPAKAPPLTQLPVGFYLQVLICATLWGSAFPVIKNSYAALQITGYGEQLVFAGSRFVLAGLMVLPFCRGPIIEKLKQAPRGPLMAVVLGQTFFQYIFFYYGLSISTGTLGALLVGSGSFWWMLLAPMILKTAPPQRIHWILLGVCSIGIACAIYQPGADLKNAGLGTLAFLAASGSGAVAATFLKKVAPVAGSRCTTAFSLSLGGLMLLLISASAWSSYIAHFNLTTLLVTLYLAALSATAFTLWNRLIELYSVNVLSTFRFLIPLMGVIESTLFIPGENLRPGLIIGALIVVTSLIIISQVKEAPVEGRCIRP</sequence>
<dbReference type="RefSeq" id="WP_308985867.1">
    <property type="nucleotide sequence ID" value="NZ_JARXIC010000023.1"/>
</dbReference>
<evidence type="ECO:0000256" key="2">
    <source>
        <dbReference type="ARBA" id="ARBA00022475"/>
    </source>
</evidence>
<protein>
    <submittedName>
        <fullName evidence="8">DMT family transporter</fullName>
    </submittedName>
</protein>
<dbReference type="Pfam" id="PF00892">
    <property type="entry name" value="EamA"/>
    <property type="match status" value="1"/>
</dbReference>
<feature type="transmembrane region" description="Helical" evidence="6">
    <location>
        <begin position="12"/>
        <end position="33"/>
    </location>
</feature>
<evidence type="ECO:0000256" key="4">
    <source>
        <dbReference type="ARBA" id="ARBA00022989"/>
    </source>
</evidence>
<keyword evidence="4 6" id="KW-1133">Transmembrane helix</keyword>
<dbReference type="Proteomes" id="UP001243717">
    <property type="component" value="Unassembled WGS sequence"/>
</dbReference>
<dbReference type="InterPro" id="IPR000620">
    <property type="entry name" value="EamA_dom"/>
</dbReference>
<dbReference type="InterPro" id="IPR050638">
    <property type="entry name" value="AA-Vitamin_Transporters"/>
</dbReference>
<feature type="transmembrane region" description="Helical" evidence="6">
    <location>
        <begin position="281"/>
        <end position="300"/>
    </location>
</feature>
<accession>A0ABU1AL24</accession>
<feature type="transmembrane region" description="Helical" evidence="6">
    <location>
        <begin position="53"/>
        <end position="71"/>
    </location>
</feature>
<dbReference type="PANTHER" id="PTHR32322:SF18">
    <property type="entry name" value="S-ADENOSYLMETHIONINE_S-ADENOSYLHOMOCYSTEINE TRANSPORTER"/>
    <property type="match status" value="1"/>
</dbReference>
<evidence type="ECO:0000259" key="7">
    <source>
        <dbReference type="Pfam" id="PF00892"/>
    </source>
</evidence>
<evidence type="ECO:0000256" key="5">
    <source>
        <dbReference type="ARBA" id="ARBA00023136"/>
    </source>
</evidence>
<proteinExistence type="predicted"/>
<evidence type="ECO:0000313" key="9">
    <source>
        <dbReference type="Proteomes" id="UP001243717"/>
    </source>
</evidence>
<gene>
    <name evidence="8" type="ORF">QEH59_13330</name>
</gene>
<dbReference type="PANTHER" id="PTHR32322">
    <property type="entry name" value="INNER MEMBRANE TRANSPORTER"/>
    <property type="match status" value="1"/>
</dbReference>
<evidence type="ECO:0000256" key="1">
    <source>
        <dbReference type="ARBA" id="ARBA00004651"/>
    </source>
</evidence>
<feature type="transmembrane region" description="Helical" evidence="6">
    <location>
        <begin position="225"/>
        <end position="245"/>
    </location>
</feature>
<keyword evidence="5 6" id="KW-0472">Membrane</keyword>
<comment type="subcellular location">
    <subcellularLocation>
        <location evidence="1">Cell membrane</location>
        <topology evidence="1">Multi-pass membrane protein</topology>
    </subcellularLocation>
</comment>
<feature type="transmembrane region" description="Helical" evidence="6">
    <location>
        <begin position="137"/>
        <end position="157"/>
    </location>
</feature>
<dbReference type="InterPro" id="IPR037185">
    <property type="entry name" value="EmrE-like"/>
</dbReference>
<keyword evidence="2" id="KW-1003">Cell membrane</keyword>
<keyword evidence="3 6" id="KW-0812">Transmembrane</keyword>
<dbReference type="SUPFAM" id="SSF103481">
    <property type="entry name" value="Multidrug resistance efflux transporter EmrE"/>
    <property type="match status" value="1"/>
</dbReference>
<name>A0ABU1AL24_9BACT</name>
<organism evidence="8 9">
    <name type="scientific">Thalassobacterium sedimentorum</name>
    <dbReference type="NCBI Taxonomy" id="3041258"/>
    <lineage>
        <taxon>Bacteria</taxon>
        <taxon>Pseudomonadati</taxon>
        <taxon>Verrucomicrobiota</taxon>
        <taxon>Opitutia</taxon>
        <taxon>Puniceicoccales</taxon>
        <taxon>Coraliomargaritaceae</taxon>
        <taxon>Thalassobacterium</taxon>
    </lineage>
</organism>
<feature type="transmembrane region" description="Helical" evidence="6">
    <location>
        <begin position="252"/>
        <end position="275"/>
    </location>
</feature>
<feature type="transmembrane region" description="Helical" evidence="6">
    <location>
        <begin position="163"/>
        <end position="184"/>
    </location>
</feature>
<comment type="caution">
    <text evidence="8">The sequence shown here is derived from an EMBL/GenBank/DDBJ whole genome shotgun (WGS) entry which is preliminary data.</text>
</comment>
<reference evidence="8 9" key="1">
    <citation type="submission" date="2023-04" db="EMBL/GenBank/DDBJ databases">
        <title>A novel bacteria isolated from coastal sediment.</title>
        <authorList>
            <person name="Liu X.-J."/>
            <person name="Du Z.-J."/>
        </authorList>
    </citation>
    <scope>NUCLEOTIDE SEQUENCE [LARGE SCALE GENOMIC DNA]</scope>
    <source>
        <strain evidence="8 9">SDUM461004</strain>
    </source>
</reference>
<feature type="transmembrane region" description="Helical" evidence="6">
    <location>
        <begin position="196"/>
        <end position="219"/>
    </location>
</feature>
<evidence type="ECO:0000313" key="8">
    <source>
        <dbReference type="EMBL" id="MDQ8195412.1"/>
    </source>
</evidence>
<feature type="transmembrane region" description="Helical" evidence="6">
    <location>
        <begin position="108"/>
        <end position="125"/>
    </location>
</feature>
<evidence type="ECO:0000256" key="3">
    <source>
        <dbReference type="ARBA" id="ARBA00022692"/>
    </source>
</evidence>
<keyword evidence="9" id="KW-1185">Reference proteome</keyword>
<evidence type="ECO:0000256" key="6">
    <source>
        <dbReference type="SAM" id="Phobius"/>
    </source>
</evidence>